<dbReference type="PROSITE" id="PS50082">
    <property type="entry name" value="WD_REPEATS_2"/>
    <property type="match status" value="7"/>
</dbReference>
<dbReference type="InterPro" id="IPR001680">
    <property type="entry name" value="WD40_rpt"/>
</dbReference>
<dbReference type="Proteomes" id="UP000053477">
    <property type="component" value="Unassembled WGS sequence"/>
</dbReference>
<feature type="repeat" description="WD" evidence="3">
    <location>
        <begin position="1592"/>
        <end position="1625"/>
    </location>
</feature>
<protein>
    <submittedName>
        <fullName evidence="5">WD40 repeat-like protein</fullName>
    </submittedName>
</protein>
<dbReference type="Pfam" id="PF00400">
    <property type="entry name" value="WD40"/>
    <property type="match status" value="6"/>
</dbReference>
<dbReference type="CDD" id="cd00200">
    <property type="entry name" value="WD40"/>
    <property type="match status" value="1"/>
</dbReference>
<feature type="domain" description="Nephrocystin 3-like N-terminal" evidence="4">
    <location>
        <begin position="944"/>
        <end position="1105"/>
    </location>
</feature>
<feature type="repeat" description="WD" evidence="3">
    <location>
        <begin position="1507"/>
        <end position="1548"/>
    </location>
</feature>
<dbReference type="InterPro" id="IPR015943">
    <property type="entry name" value="WD40/YVTN_repeat-like_dom_sf"/>
</dbReference>
<dbReference type="PROSITE" id="PS00678">
    <property type="entry name" value="WD_REPEATS_1"/>
    <property type="match status" value="4"/>
</dbReference>
<evidence type="ECO:0000256" key="2">
    <source>
        <dbReference type="ARBA" id="ARBA00022737"/>
    </source>
</evidence>
<evidence type="ECO:0000259" key="4">
    <source>
        <dbReference type="Pfam" id="PF24883"/>
    </source>
</evidence>
<dbReference type="InterPro" id="IPR019775">
    <property type="entry name" value="WD40_repeat_CS"/>
</dbReference>
<name>A0A0H2R8Y6_9AGAM</name>
<accession>A0A0H2R8Y6</accession>
<dbReference type="SMART" id="SM00320">
    <property type="entry name" value="WD40"/>
    <property type="match status" value="6"/>
</dbReference>
<gene>
    <name evidence="5" type="ORF">SCHPADRAFT_944542</name>
</gene>
<dbReference type="STRING" id="27342.A0A0H2R8Y6"/>
<dbReference type="InParanoid" id="A0A0H2R8Y6"/>
<dbReference type="PROSITE" id="PS50294">
    <property type="entry name" value="WD_REPEATS_REGION"/>
    <property type="match status" value="6"/>
</dbReference>
<dbReference type="OrthoDB" id="538223at2759"/>
<feature type="repeat" description="WD" evidence="3">
    <location>
        <begin position="1727"/>
        <end position="1754"/>
    </location>
</feature>
<organism evidence="5 6">
    <name type="scientific">Schizopora paradoxa</name>
    <dbReference type="NCBI Taxonomy" id="27342"/>
    <lineage>
        <taxon>Eukaryota</taxon>
        <taxon>Fungi</taxon>
        <taxon>Dikarya</taxon>
        <taxon>Basidiomycota</taxon>
        <taxon>Agaricomycotina</taxon>
        <taxon>Agaricomycetes</taxon>
        <taxon>Hymenochaetales</taxon>
        <taxon>Schizoporaceae</taxon>
        <taxon>Schizopora</taxon>
    </lineage>
</organism>
<evidence type="ECO:0000256" key="3">
    <source>
        <dbReference type="PROSITE-ProRule" id="PRU00221"/>
    </source>
</evidence>
<feature type="repeat" description="WD" evidence="3">
    <location>
        <begin position="1756"/>
        <end position="1782"/>
    </location>
</feature>
<sequence>MSDLGKHIAIQKNICIQYGDAKKLSKSDGLQVLLGDLESITVANPEKVDSLTRRWTLDSEILLFPGDIITFRVLVRKKRSLKTLFAESSKREGLQEYQITYEVVIKEFRKLSRSDASTIVAFTEDGVVLTLELLEGNIERIIEMASEKDMDPLLPERVKRLIDSSDTLWRNAQNAQSLQSVLENLPVGENAYQVLENTIATLGNVHPLAKAILTALAIPYKILKTEVVYKQKIKDMAETMRVACRCLMETRYHTKIAFAKDVFESMLRLLRNAAVFIDIYCKMGRIRQVIGAQFPDKLDAFSKDLIKQKNDFQIAMILQISGDVDSTASISADIYLQRRLSPVTQDPLGEGCLAETRKHILDQVRKWLVDNSDTKKNIMWIVGAPGAGKTTIATSITKELRNRPYAKFFAKRDKSGLSDARRICPSIACSLAEKHDGMKAALMLALRDDKNTEVRDFSVSHQFENFFKGPLEMDFKETGSRSSEVPVVIIDALDECYSRDSSNWDSLLESLAGWPKNSKLIITSRYHYELPDRPSETYDFIDLATGLNAPEENKNDIQVFFTIKFTQMRSTKAFRIYKLPQEWPRREEIEEMTAYAVGLFIWADMAVKYIEARDDAGNDPVERLQNVLDDIRDEGRSRIKGENRVDNLYARIIFEAFPRQIRDERERAKKVLATILLAKEPFRKEDLIELMSPQISCNTVMSTLSKLNAIIPSSDHKLRVCHKSISDFALSRERSMDALLPLVPRDHLSYIIDVEEENKELALACLRLMSRKLSRSSSGINGSANSAETFRKQAHSDSFSYLWQHWIGHLEDAGSIYHALLLHLKSLQGAMEVAYGRLERFSGKPRMACIEAVALIDSVRCSIDLAVRCIDTASHEESDIEALQYEVIERAKSLDIVRGHFQIAAVLQRKFPTVDNSSADRFLRRQLAPADHSSLDDECLPGTRTAILSEAENWLENSKSPNILWISGAPGAGKSAIATSLVRTVFPRICLCAKVFAKRDFADRRDPSLVWRTLIYDLASLSIGLRGSVMEAVLEDSLSNSGDQTKHCDLMFRAISDQQYLPVVAVIDALDECFMEDNAQWKELLDTVCSSKEFPQSFKLVVTSRNLYDIRGALSDVSYQIVLPIGTETLVQTQSDIEIFLRSKLANVPQASSYWLSEDVLSQLVDHAAGSFIWAKMVVGLVELNPEGCLGDIVTGEIPGSSENVDILYAKVLKETLGQLLEEERGRYRAVLSTIVCAREPLQMGFLETLPINGLNSDEVCQSAKKVFEDLRSIITVDENMSVRIPHKLFTDFFLDEDRCSNAMGHLNLSVEECCTYLIQRQDSCATLAIACLNWMNNNLVFNTYRISTLHLLNKSLQELEVEHIDFALVYACRYWGEHLGQANMDDSFYTQAHPLLRTFFHHKALFWLEILSLAKAVSSAEESLRTARNLLEGYDNDLAVFAGDVLEFVMDFEDPITAAASHIYISALPFSPSNSQIFQVYAPQFPNLFSVSSGRREDWGVTEVTGNGHNGVVRSLSSFREGSRLASASFDQTVRIWDSKTGEAISTSFKHCSDVLSMTVSPDGKLIASGNYKGALSIWDSKTGTRKLNLADAHSGIIHSVAFLPSGFCVVTGSKDNMVKVWDIVSGGLCLEPLTGHTNDVNSVAFSPNGTLIASGSDDYTVRIWDATTGKSHREPLIRHTSSVLCLAFTEDGHYLASGSLDYTFCLWNVMDGFTQTSFINSGIPVYSISFSPKSKILVSGHDDGFLRFWDIKADGLSLASGSNDKSIKIWAMPTAITLKASHVEDKEKPQYVASNLDQL</sequence>
<dbReference type="EMBL" id="KQ086096">
    <property type="protein sequence ID" value="KLO08314.1"/>
    <property type="molecule type" value="Genomic_DNA"/>
</dbReference>
<evidence type="ECO:0000313" key="5">
    <source>
        <dbReference type="EMBL" id="KLO08314.1"/>
    </source>
</evidence>
<dbReference type="InterPro" id="IPR020472">
    <property type="entry name" value="WD40_PAC1"/>
</dbReference>
<dbReference type="Gene3D" id="3.40.50.300">
    <property type="entry name" value="P-loop containing nucleotide triphosphate hydrolases"/>
    <property type="match status" value="2"/>
</dbReference>
<feature type="repeat" description="WD" evidence="3">
    <location>
        <begin position="1635"/>
        <end position="1676"/>
    </location>
</feature>
<dbReference type="PRINTS" id="PR00320">
    <property type="entry name" value="GPROTEINBRPT"/>
</dbReference>
<reference evidence="5 6" key="1">
    <citation type="submission" date="2015-04" db="EMBL/GenBank/DDBJ databases">
        <title>Complete genome sequence of Schizopora paradoxa KUC8140, a cosmopolitan wood degrader in East Asia.</title>
        <authorList>
            <consortium name="DOE Joint Genome Institute"/>
            <person name="Min B."/>
            <person name="Park H."/>
            <person name="Jang Y."/>
            <person name="Kim J.-J."/>
            <person name="Kim K.H."/>
            <person name="Pangilinan J."/>
            <person name="Lipzen A."/>
            <person name="Riley R."/>
            <person name="Grigoriev I.V."/>
            <person name="Spatafora J.W."/>
            <person name="Choi I.-G."/>
        </authorList>
    </citation>
    <scope>NUCLEOTIDE SEQUENCE [LARGE SCALE GENOMIC DNA]</scope>
    <source>
        <strain evidence="5 6">KUC8140</strain>
    </source>
</reference>
<dbReference type="InterPro" id="IPR056884">
    <property type="entry name" value="NPHP3-like_N"/>
</dbReference>
<proteinExistence type="predicted"/>
<dbReference type="Gene3D" id="2.130.10.10">
    <property type="entry name" value="YVTN repeat-like/Quinoprotein amine dehydrogenase"/>
    <property type="match status" value="2"/>
</dbReference>
<dbReference type="SUPFAM" id="SSF50978">
    <property type="entry name" value="WD40 repeat-like"/>
    <property type="match status" value="1"/>
</dbReference>
<evidence type="ECO:0000256" key="1">
    <source>
        <dbReference type="ARBA" id="ARBA00022574"/>
    </source>
</evidence>
<feature type="repeat" description="WD" evidence="3">
    <location>
        <begin position="1678"/>
        <end position="1719"/>
    </location>
</feature>
<dbReference type="PANTHER" id="PTHR10039:SF14">
    <property type="entry name" value="NACHT DOMAIN-CONTAINING PROTEIN"/>
    <property type="match status" value="1"/>
</dbReference>
<feature type="repeat" description="WD" evidence="3">
    <location>
        <begin position="1549"/>
        <end position="1590"/>
    </location>
</feature>
<dbReference type="InterPro" id="IPR036322">
    <property type="entry name" value="WD40_repeat_dom_sf"/>
</dbReference>
<dbReference type="Pfam" id="PF24883">
    <property type="entry name" value="NPHP3_N"/>
    <property type="match status" value="2"/>
</dbReference>
<dbReference type="InterPro" id="IPR027417">
    <property type="entry name" value="P-loop_NTPase"/>
</dbReference>
<feature type="domain" description="Nephrocystin 3-like N-terminal" evidence="4">
    <location>
        <begin position="362"/>
        <end position="525"/>
    </location>
</feature>
<keyword evidence="1 3" id="KW-0853">WD repeat</keyword>
<dbReference type="SUPFAM" id="SSF52540">
    <property type="entry name" value="P-loop containing nucleoside triphosphate hydrolases"/>
    <property type="match status" value="2"/>
</dbReference>
<evidence type="ECO:0000313" key="6">
    <source>
        <dbReference type="Proteomes" id="UP000053477"/>
    </source>
</evidence>
<keyword evidence="2" id="KW-0677">Repeat</keyword>
<dbReference type="PANTHER" id="PTHR10039">
    <property type="entry name" value="AMELOGENIN"/>
    <property type="match status" value="1"/>
</dbReference>
<keyword evidence="6" id="KW-1185">Reference proteome</keyword>